<protein>
    <submittedName>
        <fullName evidence="1">Uncharacterized protein</fullName>
    </submittedName>
</protein>
<organism evidence="1">
    <name type="scientific">Brassica cretica</name>
    <name type="common">Mustard</name>
    <dbReference type="NCBI Taxonomy" id="69181"/>
    <lineage>
        <taxon>Eukaryota</taxon>
        <taxon>Viridiplantae</taxon>
        <taxon>Streptophyta</taxon>
        <taxon>Embryophyta</taxon>
        <taxon>Tracheophyta</taxon>
        <taxon>Spermatophyta</taxon>
        <taxon>Magnoliopsida</taxon>
        <taxon>eudicotyledons</taxon>
        <taxon>Gunneridae</taxon>
        <taxon>Pentapetalae</taxon>
        <taxon>rosids</taxon>
        <taxon>malvids</taxon>
        <taxon>Brassicales</taxon>
        <taxon>Brassicaceae</taxon>
        <taxon>Brassiceae</taxon>
        <taxon>Brassica</taxon>
    </lineage>
</organism>
<sequence>MARGGVYRRPKASDPFRFLSLVLLPLLLSALFRYACCHVLGFHDAGEYSAVEGFSSPVVSQLSLGLWRGGREEEERCVKSGSSAVCCFGFRAPFGLGGCVSSVHRAWVLFSLAQWVLWPARIGLVSGLKSGCLFRLNGLLLGSPSSVLFFVVPTMISWARGREYGEFHPFYSFRHHVQAGAMKPRRAVLGWVIIFKSGSPRRLKLPGSDSWLNLAHSFASSCCCGLGRASGKRFWLLCMPCPN</sequence>
<reference evidence="1" key="1">
    <citation type="submission" date="2019-12" db="EMBL/GenBank/DDBJ databases">
        <title>Genome sequencing and annotation of Brassica cretica.</title>
        <authorList>
            <person name="Studholme D.J."/>
            <person name="Sarris P.F."/>
        </authorList>
    </citation>
    <scope>NUCLEOTIDE SEQUENCE</scope>
    <source>
        <strain evidence="1">PFS-102/07</strain>
        <tissue evidence="1">Leaf</tissue>
    </source>
</reference>
<dbReference type="AlphaFoldDB" id="A0A8S9LXX1"/>
<evidence type="ECO:0000313" key="1">
    <source>
        <dbReference type="EMBL" id="KAF2610096.1"/>
    </source>
</evidence>
<accession>A0A8S9LXX1</accession>
<comment type="caution">
    <text evidence="1">The sequence shown here is derived from an EMBL/GenBank/DDBJ whole genome shotgun (WGS) entry which is preliminary data.</text>
</comment>
<proteinExistence type="predicted"/>
<gene>
    <name evidence="1" type="ORF">F2Q70_00009361</name>
</gene>
<dbReference type="EMBL" id="QGKY02000089">
    <property type="protein sequence ID" value="KAF2610096.1"/>
    <property type="molecule type" value="Genomic_DNA"/>
</dbReference>
<name>A0A8S9LXX1_BRACR</name>